<keyword evidence="1" id="KW-0732">Signal</keyword>
<dbReference type="Proteomes" id="UP000020766">
    <property type="component" value="Unassembled WGS sequence"/>
</dbReference>
<reference evidence="2 3" key="1">
    <citation type="submission" date="2014-01" db="EMBL/GenBank/DDBJ databases">
        <title>Interspecies Systems Biology Uncovers Metabolites Affecting C. elegans Gene Expression and Life History Traits.</title>
        <authorList>
            <person name="Watson E."/>
            <person name="Macneil L.T."/>
            <person name="Ritter A.D."/>
            <person name="Yilmaz L.S."/>
            <person name="Rosebrock A.P."/>
            <person name="Caudy A.A."/>
            <person name="Walhout A.J."/>
        </authorList>
    </citation>
    <scope>NUCLEOTIDE SEQUENCE [LARGE SCALE GENOMIC DNA]</scope>
    <source>
        <strain evidence="2 3">DA1877</strain>
    </source>
</reference>
<feature type="signal peptide" evidence="1">
    <location>
        <begin position="1"/>
        <end position="20"/>
    </location>
</feature>
<feature type="chain" id="PRO_5001473210" description="DUF4148 domain-containing protein" evidence="1">
    <location>
        <begin position="21"/>
        <end position="97"/>
    </location>
</feature>
<evidence type="ECO:0000313" key="2">
    <source>
        <dbReference type="EMBL" id="EXU80945.1"/>
    </source>
</evidence>
<dbReference type="AlphaFoldDB" id="A0A014P449"/>
<sequence>MFAIRTMGVVIALSATAAFAGDQTLLRADEVSLQSSLTRAEVIADYQAARAAGRIAEGDGNVLRPDETQVRSTLTREAVIADFQAARAAGQIPSGDQ</sequence>
<gene>
    <name evidence="2" type="ORF">AX13_14700</name>
</gene>
<dbReference type="STRING" id="225991.MA05_05905"/>
<evidence type="ECO:0000313" key="3">
    <source>
        <dbReference type="Proteomes" id="UP000020766"/>
    </source>
</evidence>
<accession>A0A014P449</accession>
<evidence type="ECO:0000256" key="1">
    <source>
        <dbReference type="SAM" id="SignalP"/>
    </source>
</evidence>
<comment type="caution">
    <text evidence="2">The sequence shown here is derived from an EMBL/GenBank/DDBJ whole genome shotgun (WGS) entry which is preliminary data.</text>
</comment>
<dbReference type="Pfam" id="PF13663">
    <property type="entry name" value="DUF4148"/>
    <property type="match status" value="1"/>
</dbReference>
<evidence type="ECO:0008006" key="4">
    <source>
        <dbReference type="Google" id="ProtNLM"/>
    </source>
</evidence>
<proteinExistence type="predicted"/>
<organism evidence="2 3">
    <name type="scientific">Comamonas aquatica DA1877</name>
    <dbReference type="NCBI Taxonomy" id="1457173"/>
    <lineage>
        <taxon>Bacteria</taxon>
        <taxon>Pseudomonadati</taxon>
        <taxon>Pseudomonadota</taxon>
        <taxon>Betaproteobacteria</taxon>
        <taxon>Burkholderiales</taxon>
        <taxon>Comamonadaceae</taxon>
        <taxon>Comamonas</taxon>
    </lineage>
</organism>
<protein>
    <recommendedName>
        <fullName evidence="4">DUF4148 domain-containing protein</fullName>
    </recommendedName>
</protein>
<dbReference type="InterPro" id="IPR025421">
    <property type="entry name" value="DUF4148"/>
</dbReference>
<keyword evidence="3" id="KW-1185">Reference proteome</keyword>
<dbReference type="EMBL" id="JBOK01000005">
    <property type="protein sequence ID" value="EXU80945.1"/>
    <property type="molecule type" value="Genomic_DNA"/>
</dbReference>
<dbReference type="PATRIC" id="fig|1457173.3.peg.1224"/>
<name>A0A014P449_9BURK</name>
<dbReference type="RefSeq" id="WP_043381103.1">
    <property type="nucleotide sequence ID" value="NZ_JBOK01000005.1"/>
</dbReference>